<dbReference type="InterPro" id="IPR016130">
    <property type="entry name" value="Tyr_Pase_AS"/>
</dbReference>
<dbReference type="AlphaFoldDB" id="A0A0P7X483"/>
<accession>A0A0P7X483</accession>
<evidence type="ECO:0000313" key="1">
    <source>
        <dbReference type="EMBL" id="KPQ09478.1"/>
    </source>
</evidence>
<dbReference type="Proteomes" id="UP000182800">
    <property type="component" value="Unassembled WGS sequence"/>
</dbReference>
<sequence>MPVIHVCPLAELDDVVGAQQPSHVVSLVSPSMPEIAGRSIAGTQYLRLGINDITAPREGYVLAQEPDVARLVAFVAGWPGLRPLVMHCWFGVSRSPAAAFIAACALAPEVDEAMIAAHLREQAPFATPNARLVALADDLLARDGRMRAAIEGIGRGCEVSTGVSFALRVPGRQIAA</sequence>
<evidence type="ECO:0000313" key="2">
    <source>
        <dbReference type="EMBL" id="SCC78580.1"/>
    </source>
</evidence>
<reference evidence="2 4" key="2">
    <citation type="submission" date="2016-08" db="EMBL/GenBank/DDBJ databases">
        <authorList>
            <person name="Varghese N."/>
            <person name="Submissions Spin"/>
        </authorList>
    </citation>
    <scope>NUCLEOTIDE SEQUENCE [LARGE SCALE GENOMIC DNA]</scope>
    <source>
        <strain evidence="2 4">HL-109</strain>
    </source>
</reference>
<keyword evidence="4" id="KW-1185">Reference proteome</keyword>
<evidence type="ECO:0000313" key="4">
    <source>
        <dbReference type="Proteomes" id="UP000182800"/>
    </source>
</evidence>
<dbReference type="PATRIC" id="fig|1653334.4.peg.707"/>
<dbReference type="Proteomes" id="UP000050497">
    <property type="component" value="Unassembled WGS sequence"/>
</dbReference>
<evidence type="ECO:0008006" key="5">
    <source>
        <dbReference type="Google" id="ProtNLM"/>
    </source>
</evidence>
<dbReference type="InterPro" id="IPR029021">
    <property type="entry name" value="Prot-tyrosine_phosphatase-like"/>
</dbReference>
<dbReference type="EMBL" id="FMBM01000001">
    <property type="protein sequence ID" value="SCC78580.1"/>
    <property type="molecule type" value="Genomic_DNA"/>
</dbReference>
<dbReference type="OrthoDB" id="9794527at2"/>
<protein>
    <recommendedName>
        <fullName evidence="5">Protein tyrosine phosphatase</fullName>
    </recommendedName>
</protein>
<reference evidence="1 3" key="1">
    <citation type="submission" date="2015-09" db="EMBL/GenBank/DDBJ databases">
        <title>Identification and resolution of microdiversity through metagenomic sequencing of parallel consortia.</title>
        <authorList>
            <person name="Nelson W.C."/>
            <person name="Romine M.F."/>
            <person name="Lindemann S.R."/>
        </authorList>
    </citation>
    <scope>NUCLEOTIDE SEQUENCE [LARGE SCALE GENOMIC DNA]</scope>
    <source>
        <strain evidence="1">HL-109</strain>
    </source>
</reference>
<dbReference type="STRING" id="1653334.GA0071312_0372"/>
<dbReference type="Gene3D" id="3.90.190.10">
    <property type="entry name" value="Protein tyrosine phosphatase superfamily"/>
    <property type="match status" value="1"/>
</dbReference>
<comment type="caution">
    <text evidence="1">The sequence shown here is derived from an EMBL/GenBank/DDBJ whole genome shotgun (WGS) entry which is preliminary data.</text>
</comment>
<name>A0A0P7X483_9HYPH</name>
<gene>
    <name evidence="2" type="ORF">GA0071312_0372</name>
    <name evidence="1" type="ORF">HLUCCO17_14800</name>
</gene>
<proteinExistence type="predicted"/>
<dbReference type="PROSITE" id="PS00383">
    <property type="entry name" value="TYR_PHOSPHATASE_1"/>
    <property type="match status" value="1"/>
</dbReference>
<dbReference type="RefSeq" id="WP_074443384.1">
    <property type="nucleotide sequence ID" value="NZ_FMBM01000001.1"/>
</dbReference>
<dbReference type="EMBL" id="LJSX01000027">
    <property type="protein sequence ID" value="KPQ09478.1"/>
    <property type="molecule type" value="Genomic_DNA"/>
</dbReference>
<dbReference type="SUPFAM" id="SSF52799">
    <property type="entry name" value="(Phosphotyrosine protein) phosphatases II"/>
    <property type="match status" value="1"/>
</dbReference>
<organism evidence="1 3">
    <name type="scientific">Saliniramus fredricksonii</name>
    <dbReference type="NCBI Taxonomy" id="1653334"/>
    <lineage>
        <taxon>Bacteria</taxon>
        <taxon>Pseudomonadati</taxon>
        <taxon>Pseudomonadota</taxon>
        <taxon>Alphaproteobacteria</taxon>
        <taxon>Hyphomicrobiales</taxon>
        <taxon>Salinarimonadaceae</taxon>
        <taxon>Saliniramus</taxon>
    </lineage>
</organism>
<evidence type="ECO:0000313" key="3">
    <source>
        <dbReference type="Proteomes" id="UP000050497"/>
    </source>
</evidence>